<comment type="subcellular location">
    <subcellularLocation>
        <location evidence="1 9">Golgi apparatus</location>
        <location evidence="1 9">Golgi stack membrane</location>
        <topology evidence="1 9">Single-pass type II membrane protein</topology>
    </subcellularLocation>
</comment>
<feature type="region of interest" description="Disordered" evidence="11">
    <location>
        <begin position="59"/>
        <end position="78"/>
    </location>
</feature>
<evidence type="ECO:0000256" key="10">
    <source>
        <dbReference type="SAM" id="Coils"/>
    </source>
</evidence>
<keyword evidence="6" id="KW-1133">Transmembrane helix</keyword>
<dbReference type="GO" id="GO:0047238">
    <property type="term" value="F:glucuronosyl-N-acetylgalactosaminyl-proteoglycan 4-beta-N-acetylgalactosaminyltransferase activity"/>
    <property type="evidence" value="ECO:0007669"/>
    <property type="project" value="TreeGrafter"/>
</dbReference>
<keyword evidence="7 9" id="KW-0333">Golgi apparatus</keyword>
<comment type="similarity">
    <text evidence="2 9">Belongs to the chondroitin N-acetylgalactosaminyltransferase family.</text>
</comment>
<reference evidence="12" key="1">
    <citation type="submission" date="2023-03" db="EMBL/GenBank/DDBJ databases">
        <title>Electrophorus voltai genome.</title>
        <authorList>
            <person name="Bian C."/>
        </authorList>
    </citation>
    <scope>NUCLEOTIDE SEQUENCE</scope>
    <source>
        <strain evidence="12">CB-2022</strain>
        <tissue evidence="12">Muscle</tissue>
    </source>
</reference>
<evidence type="ECO:0000313" key="12">
    <source>
        <dbReference type="EMBL" id="KAK1789118.1"/>
    </source>
</evidence>
<evidence type="ECO:0000256" key="9">
    <source>
        <dbReference type="RuleBase" id="RU364016"/>
    </source>
</evidence>
<dbReference type="AlphaFoldDB" id="A0AAD8YXH3"/>
<evidence type="ECO:0000256" key="1">
    <source>
        <dbReference type="ARBA" id="ARBA00004447"/>
    </source>
</evidence>
<keyword evidence="10" id="KW-0175">Coiled coil</keyword>
<organism evidence="12 13">
    <name type="scientific">Electrophorus voltai</name>
    <dbReference type="NCBI Taxonomy" id="2609070"/>
    <lineage>
        <taxon>Eukaryota</taxon>
        <taxon>Metazoa</taxon>
        <taxon>Chordata</taxon>
        <taxon>Craniata</taxon>
        <taxon>Vertebrata</taxon>
        <taxon>Euteleostomi</taxon>
        <taxon>Actinopterygii</taxon>
        <taxon>Neopterygii</taxon>
        <taxon>Teleostei</taxon>
        <taxon>Ostariophysi</taxon>
        <taxon>Gymnotiformes</taxon>
        <taxon>Gymnotoidei</taxon>
        <taxon>Gymnotidae</taxon>
        <taxon>Electrophorus</taxon>
    </lineage>
</organism>
<dbReference type="GO" id="GO:0032580">
    <property type="term" value="C:Golgi cisterna membrane"/>
    <property type="evidence" value="ECO:0007669"/>
    <property type="project" value="UniProtKB-SubCell"/>
</dbReference>
<dbReference type="PANTHER" id="PTHR12369">
    <property type="entry name" value="CHONDROITIN SYNTHASE"/>
    <property type="match status" value="1"/>
</dbReference>
<evidence type="ECO:0000256" key="8">
    <source>
        <dbReference type="ARBA" id="ARBA00023136"/>
    </source>
</evidence>
<evidence type="ECO:0000256" key="6">
    <source>
        <dbReference type="ARBA" id="ARBA00022989"/>
    </source>
</evidence>
<name>A0AAD8YXH3_9TELE</name>
<evidence type="ECO:0000256" key="7">
    <source>
        <dbReference type="ARBA" id="ARBA00023034"/>
    </source>
</evidence>
<keyword evidence="4" id="KW-0812">Transmembrane</keyword>
<keyword evidence="5 9" id="KW-0735">Signal-anchor</keyword>
<evidence type="ECO:0000256" key="11">
    <source>
        <dbReference type="SAM" id="MobiDB-lite"/>
    </source>
</evidence>
<dbReference type="Pfam" id="PF05679">
    <property type="entry name" value="CHGN"/>
    <property type="match status" value="1"/>
</dbReference>
<sequence length="765" mass="87152">MRLGALVGVVRPVGPVVVGISLGFTLSLLSVSWIEEPCSPTAAVHQSLGLLQDASLGARRPNSISTGPDGRGNEDFQPRIIPYKPAKKSQPRKVSRAKYISTELGIRERLFVGVLTSKSSINTLGVAVNRTISQHLDSVLFFTGARDRKVPHGMFVVTHGDERHVWNMYQTVKYILKHFVSEYDWFYLAQDDTYTQAERLKVLVGHLSMNRALYLGRPQELTSKEGHGRYCHGGSGYLLSRTLLVQLQPVLENCRNDLISARPDEWLGRCIVDYTGTNCVEQHEGLRYSHYELGKNSETSKEESSLFRNALTVHPVSDPEHMYRLHKHFTQIQLQRTYEEIEKLQAEIKNVSELAFDGNSTVTWPIGINPPFEPKSRFDVLRWDYFTELQLHSCADGSPQCELHGLDRLDVADAIETAVGELNRKYKPVLHLRKHQLLNGYRRFDPTRGMEYTLDLQLEAVNQRGQSCSIAKRVHLLRPLSHVEIIPMPYVTEATRVHIVLPVTSQEREQVSQFLEVYARNAFMTGDNAVLTFLFVYEPFEAQRVNQDDIFAVVKAQIGDYERKYPMVKIPWVSIKTESLSLLKFVDIISKKHPMDTLFFVATVKTSIESEVLNRCRMNAISNWQVFFPVHFQDYNPAVTHHDVPLPKTPDLDKNAGHFDRDSFGEACFYNSDYVAARTRLAPAVQENEDLLESLDLYDLFVKYSGLHVFRAVEPSLRQRYSADSCNPRLSEEAYRRCQQSLALSLGSRASLAMLLFEQEQGHST</sequence>
<dbReference type="InterPro" id="IPR008428">
    <property type="entry name" value="Chond_GalNAc"/>
</dbReference>
<comment type="caution">
    <text evidence="12">The sequence shown here is derived from an EMBL/GenBank/DDBJ whole genome shotgun (WGS) entry which is preliminary data.</text>
</comment>
<dbReference type="Proteomes" id="UP001239994">
    <property type="component" value="Unassembled WGS sequence"/>
</dbReference>
<feature type="coiled-coil region" evidence="10">
    <location>
        <begin position="327"/>
        <end position="354"/>
    </location>
</feature>
<proteinExistence type="inferred from homology"/>
<evidence type="ECO:0000256" key="3">
    <source>
        <dbReference type="ARBA" id="ARBA00022679"/>
    </source>
</evidence>
<keyword evidence="3 9" id="KW-0808">Transferase</keyword>
<dbReference type="EC" id="2.4.1.-" evidence="9"/>
<dbReference type="InterPro" id="IPR051227">
    <property type="entry name" value="CS_glycosyltransferase"/>
</dbReference>
<dbReference type="EMBL" id="JAROKS010000022">
    <property type="protein sequence ID" value="KAK1789118.1"/>
    <property type="molecule type" value="Genomic_DNA"/>
</dbReference>
<evidence type="ECO:0000256" key="5">
    <source>
        <dbReference type="ARBA" id="ARBA00022968"/>
    </source>
</evidence>
<protein>
    <recommendedName>
        <fullName evidence="9">Hexosyltransferase</fullName>
        <ecNumber evidence="9">2.4.1.-</ecNumber>
    </recommendedName>
</protein>
<dbReference type="Gene3D" id="3.90.550.50">
    <property type="match status" value="1"/>
</dbReference>
<accession>A0AAD8YXH3</accession>
<keyword evidence="13" id="KW-1185">Reference proteome</keyword>
<keyword evidence="8" id="KW-0472">Membrane</keyword>
<evidence type="ECO:0000256" key="2">
    <source>
        <dbReference type="ARBA" id="ARBA00009239"/>
    </source>
</evidence>
<evidence type="ECO:0000313" key="13">
    <source>
        <dbReference type="Proteomes" id="UP001239994"/>
    </source>
</evidence>
<evidence type="ECO:0000256" key="4">
    <source>
        <dbReference type="ARBA" id="ARBA00022692"/>
    </source>
</evidence>
<gene>
    <name evidence="12" type="ORF">P4O66_015067</name>
</gene>
<dbReference type="PANTHER" id="PTHR12369:SF22">
    <property type="entry name" value="CHONDROITIN SULFATE SYNTHASE 2"/>
    <property type="match status" value="1"/>
</dbReference>